<keyword evidence="23" id="KW-1185">Reference proteome</keyword>
<evidence type="ECO:0000256" key="5">
    <source>
        <dbReference type="ARBA" id="ARBA00022490"/>
    </source>
</evidence>
<dbReference type="Pfam" id="PF02873">
    <property type="entry name" value="MurB_C"/>
    <property type="match status" value="1"/>
</dbReference>
<dbReference type="GO" id="GO:0008762">
    <property type="term" value="F:UDP-N-acetylmuramate dehydrogenase activity"/>
    <property type="evidence" value="ECO:0007669"/>
    <property type="project" value="UniProtKB-EC"/>
</dbReference>
<keyword evidence="10" id="KW-0274">FAD</keyword>
<evidence type="ECO:0000259" key="21">
    <source>
        <dbReference type="PROSITE" id="PS51387"/>
    </source>
</evidence>
<keyword evidence="20" id="KW-0812">Transmembrane</keyword>
<comment type="catalytic activity">
    <reaction evidence="18">
        <text>UDP-N-acetyl-alpha-D-muramate + L-alanine + ATP = UDP-N-acetyl-alpha-D-muramoyl-L-alanine + ADP + phosphate + H(+)</text>
        <dbReference type="Rhea" id="RHEA:23372"/>
        <dbReference type="ChEBI" id="CHEBI:15378"/>
        <dbReference type="ChEBI" id="CHEBI:30616"/>
        <dbReference type="ChEBI" id="CHEBI:43474"/>
        <dbReference type="ChEBI" id="CHEBI:57972"/>
        <dbReference type="ChEBI" id="CHEBI:70757"/>
        <dbReference type="ChEBI" id="CHEBI:83898"/>
        <dbReference type="ChEBI" id="CHEBI:456216"/>
        <dbReference type="EC" id="6.3.2.8"/>
    </reaction>
</comment>
<evidence type="ECO:0000256" key="12">
    <source>
        <dbReference type="ARBA" id="ARBA00022857"/>
    </source>
</evidence>
<evidence type="ECO:0000256" key="13">
    <source>
        <dbReference type="ARBA" id="ARBA00022960"/>
    </source>
</evidence>
<dbReference type="InterPro" id="IPR003170">
    <property type="entry name" value="MurB"/>
</dbReference>
<dbReference type="Gene3D" id="3.90.190.20">
    <property type="entry name" value="Mur ligase, C-terminal domain"/>
    <property type="match status" value="1"/>
</dbReference>
<dbReference type="Gene3D" id="3.30.43.10">
    <property type="entry name" value="Uridine Diphospho-n-acetylenolpyruvylglucosamine Reductase, domain 2"/>
    <property type="match status" value="1"/>
</dbReference>
<dbReference type="InterPro" id="IPR000713">
    <property type="entry name" value="Mur_ligase_N"/>
</dbReference>
<keyword evidence="6" id="KW-0436">Ligase</keyword>
<dbReference type="Gene3D" id="3.90.78.10">
    <property type="entry name" value="UDP-N-acetylenolpyruvoylglucosamine reductase, C-terminal domain"/>
    <property type="match status" value="1"/>
</dbReference>
<comment type="subcellular location">
    <subcellularLocation>
        <location evidence="3">Cytoplasm</location>
    </subcellularLocation>
</comment>
<sequence length="754" mass="83945">MWYGVLGKIRRVHIVGIGGAGMSAIAHVLAGHGILVTGSDVAESRIIEALRQIGVTIFIGHHKNNILGAQVIAYSSAINTINNVEILEAKKKGVPTIKRDELLGELMKRKCGICISGTHGKTTTTAMVGTLLCELGADPTTLIGGYSDYFKGSTFLGKGDIIVLESDEYDKAFLKLTPTISVITNIEKEHVDTYQGGLEEIRTVFLEFANKIPFYGKVIGCVDNHEVRSLFQNFKKEKLSYGIDCDEADLKGTNIIQNEAFTEFDVIYDRKILCTRVRIYAFGKHNVQNAIAAIGVGLELGFDVDKIKDALEKFSPIKRRFQIRYSGESVVIDDYAHHPTEIAVTLKTAREIYKDRKIVAILQPHLYSRTKALCYDFANSLQLADTSFVTEIYPSRENVNDFPEVTSELIYKKMANAQYVEKDDLQVTMKEYVLKEPFTVFVFMGADLRTRSKGTVQISENISKYTTMKVGGTSDYCYFPQSKEDLIEAIRYFEEINMPYFILGRGSNIIISDEGIRGVTILLKESLNKYEIRAEKVYVEAGVDLPALVLKLLKLGYGGLENLSGIPGSVGGALIMNAGAYGSEIFDFVDSVEIYEKGHVLEIKKVKLKSGYRGSGLFGKVVLSCILLIKKITEKEKDDLLEKRRMLLNRRKESQPLNFPNTGCVFKNPQVLIEGKKQFAGKLIEECGLKGFRLGGAMVSDLHANFILNMGNATSRDVIMLIDIIKNKVMQRFGINLDLEVKLVGFDTVAVTNK</sequence>
<dbReference type="SUPFAM" id="SSF53623">
    <property type="entry name" value="MurD-like peptide ligases, catalytic domain"/>
    <property type="match status" value="1"/>
</dbReference>
<evidence type="ECO:0000256" key="1">
    <source>
        <dbReference type="ARBA" id="ARBA00001974"/>
    </source>
</evidence>
<evidence type="ECO:0000256" key="9">
    <source>
        <dbReference type="ARBA" id="ARBA00022741"/>
    </source>
</evidence>
<evidence type="ECO:0000256" key="15">
    <source>
        <dbReference type="ARBA" id="ARBA00023002"/>
    </source>
</evidence>
<accession>A0AAE0RYU1</accession>
<evidence type="ECO:0000256" key="17">
    <source>
        <dbReference type="ARBA" id="ARBA00023316"/>
    </source>
</evidence>
<dbReference type="InterPro" id="IPR011601">
    <property type="entry name" value="MurB_C"/>
</dbReference>
<keyword evidence="7" id="KW-0132">Cell division</keyword>
<evidence type="ECO:0000256" key="20">
    <source>
        <dbReference type="SAM" id="Phobius"/>
    </source>
</evidence>
<dbReference type="GO" id="GO:0071949">
    <property type="term" value="F:FAD binding"/>
    <property type="evidence" value="ECO:0007669"/>
    <property type="project" value="InterPro"/>
</dbReference>
<dbReference type="NCBIfam" id="NF010480">
    <property type="entry name" value="PRK13905.1"/>
    <property type="match status" value="1"/>
</dbReference>
<dbReference type="SUPFAM" id="SSF53244">
    <property type="entry name" value="MurD-like peptide ligases, peptide-binding domain"/>
    <property type="match status" value="1"/>
</dbReference>
<dbReference type="GO" id="GO:0005737">
    <property type="term" value="C:cytoplasm"/>
    <property type="evidence" value="ECO:0007669"/>
    <property type="project" value="UniProtKB-SubCell"/>
</dbReference>
<dbReference type="PANTHER" id="PTHR43445">
    <property type="entry name" value="UDP-N-ACETYLMURAMATE--L-ALANINE LIGASE-RELATED"/>
    <property type="match status" value="1"/>
</dbReference>
<dbReference type="InterPro" id="IPR036318">
    <property type="entry name" value="FAD-bd_PCMH-like_sf"/>
</dbReference>
<dbReference type="SUPFAM" id="SSF56176">
    <property type="entry name" value="FAD-binding/transporter-associated domain-like"/>
    <property type="match status" value="1"/>
</dbReference>
<keyword evidence="15" id="KW-0560">Oxidoreductase</keyword>
<comment type="caution">
    <text evidence="22">The sequence shown here is derived from an EMBL/GenBank/DDBJ whole genome shotgun (WGS) entry which is preliminary data.</text>
</comment>
<evidence type="ECO:0000256" key="4">
    <source>
        <dbReference type="ARBA" id="ARBA00004752"/>
    </source>
</evidence>
<evidence type="ECO:0000256" key="18">
    <source>
        <dbReference type="ARBA" id="ARBA00047833"/>
    </source>
</evidence>
<dbReference type="NCBIfam" id="TIGR00179">
    <property type="entry name" value="murB"/>
    <property type="match status" value="1"/>
</dbReference>
<dbReference type="HAMAP" id="MF_00046">
    <property type="entry name" value="MurC"/>
    <property type="match status" value="1"/>
</dbReference>
<dbReference type="PROSITE" id="PS51387">
    <property type="entry name" value="FAD_PCMH"/>
    <property type="match status" value="1"/>
</dbReference>
<dbReference type="SUPFAM" id="SSF51984">
    <property type="entry name" value="MurCD N-terminal domain"/>
    <property type="match status" value="1"/>
</dbReference>
<dbReference type="EMBL" id="JAEAOA010001427">
    <property type="protein sequence ID" value="KAK3582231.1"/>
    <property type="molecule type" value="Genomic_DNA"/>
</dbReference>
<dbReference type="PANTHER" id="PTHR43445:SF3">
    <property type="entry name" value="UDP-N-ACETYLMURAMATE--L-ALANINE LIGASE"/>
    <property type="match status" value="1"/>
</dbReference>
<dbReference type="InterPro" id="IPR016167">
    <property type="entry name" value="FAD-bd_PCMH_sub1"/>
</dbReference>
<dbReference type="InterPro" id="IPR006094">
    <property type="entry name" value="Oxid_FAD_bind_N"/>
</dbReference>
<organism evidence="22 23">
    <name type="scientific">Potamilus streckersoni</name>
    <dbReference type="NCBI Taxonomy" id="2493646"/>
    <lineage>
        <taxon>Eukaryota</taxon>
        <taxon>Metazoa</taxon>
        <taxon>Spiralia</taxon>
        <taxon>Lophotrochozoa</taxon>
        <taxon>Mollusca</taxon>
        <taxon>Bivalvia</taxon>
        <taxon>Autobranchia</taxon>
        <taxon>Heteroconchia</taxon>
        <taxon>Palaeoheterodonta</taxon>
        <taxon>Unionida</taxon>
        <taxon>Unionoidea</taxon>
        <taxon>Unionidae</taxon>
        <taxon>Ambleminae</taxon>
        <taxon>Lampsilini</taxon>
        <taxon>Potamilus</taxon>
    </lineage>
</organism>
<keyword evidence="5" id="KW-0963">Cytoplasm</keyword>
<dbReference type="NCBIfam" id="TIGR01082">
    <property type="entry name" value="murC"/>
    <property type="match status" value="1"/>
</dbReference>
<dbReference type="GO" id="GO:0051301">
    <property type="term" value="P:cell division"/>
    <property type="evidence" value="ECO:0007669"/>
    <property type="project" value="UniProtKB-KW"/>
</dbReference>
<keyword evidence="11" id="KW-0067">ATP-binding</keyword>
<dbReference type="InterPro" id="IPR004101">
    <property type="entry name" value="Mur_ligase_C"/>
</dbReference>
<dbReference type="InterPro" id="IPR050061">
    <property type="entry name" value="MurCDEF_pg_biosynth"/>
</dbReference>
<feature type="transmembrane region" description="Helical" evidence="20">
    <location>
        <begin position="12"/>
        <end position="35"/>
    </location>
</feature>
<dbReference type="SUPFAM" id="SSF56194">
    <property type="entry name" value="Uridine diphospho-N-Acetylenolpyruvylglucosamine reductase, MurB, C-terminal domain"/>
    <property type="match status" value="1"/>
</dbReference>
<evidence type="ECO:0000256" key="8">
    <source>
        <dbReference type="ARBA" id="ARBA00022630"/>
    </source>
</evidence>
<keyword evidence="14" id="KW-0573">Peptidoglycan synthesis</keyword>
<keyword evidence="8" id="KW-0285">Flavoprotein</keyword>
<dbReference type="HAMAP" id="MF_00037">
    <property type="entry name" value="MurB"/>
    <property type="match status" value="1"/>
</dbReference>
<dbReference type="Gene3D" id="3.40.1190.10">
    <property type="entry name" value="Mur-like, catalytic domain"/>
    <property type="match status" value="1"/>
</dbReference>
<dbReference type="InterPro" id="IPR036565">
    <property type="entry name" value="Mur-like_cat_sf"/>
</dbReference>
<dbReference type="Pfam" id="PF01565">
    <property type="entry name" value="FAD_binding_4"/>
    <property type="match status" value="1"/>
</dbReference>
<dbReference type="GO" id="GO:0008360">
    <property type="term" value="P:regulation of cell shape"/>
    <property type="evidence" value="ECO:0007669"/>
    <property type="project" value="UniProtKB-KW"/>
</dbReference>
<proteinExistence type="inferred from homology"/>
<keyword evidence="20" id="KW-1133">Transmembrane helix</keyword>
<keyword evidence="17" id="KW-0961">Cell wall biogenesis/degradation</keyword>
<dbReference type="InterPro" id="IPR013221">
    <property type="entry name" value="Mur_ligase_cen"/>
</dbReference>
<dbReference type="InterPro" id="IPR036635">
    <property type="entry name" value="MurB_C_sf"/>
</dbReference>
<evidence type="ECO:0000256" key="7">
    <source>
        <dbReference type="ARBA" id="ARBA00022618"/>
    </source>
</evidence>
<evidence type="ECO:0000256" key="6">
    <source>
        <dbReference type="ARBA" id="ARBA00022598"/>
    </source>
</evidence>
<dbReference type="Gene3D" id="3.40.50.720">
    <property type="entry name" value="NAD(P)-binding Rossmann-like Domain"/>
    <property type="match status" value="1"/>
</dbReference>
<keyword evidence="9" id="KW-0547">Nucleotide-binding</keyword>
<dbReference type="GO" id="GO:0005524">
    <property type="term" value="F:ATP binding"/>
    <property type="evidence" value="ECO:0007669"/>
    <property type="project" value="UniProtKB-KW"/>
</dbReference>
<evidence type="ECO:0000256" key="2">
    <source>
        <dbReference type="ARBA" id="ARBA00003921"/>
    </source>
</evidence>
<evidence type="ECO:0000256" key="10">
    <source>
        <dbReference type="ARBA" id="ARBA00022827"/>
    </source>
</evidence>
<dbReference type="Pfam" id="PF01225">
    <property type="entry name" value="Mur_ligase"/>
    <property type="match status" value="1"/>
</dbReference>
<keyword evidence="16" id="KW-0131">Cell cycle</keyword>
<evidence type="ECO:0000256" key="14">
    <source>
        <dbReference type="ARBA" id="ARBA00022984"/>
    </source>
</evidence>
<comment type="function">
    <text evidence="2">Cell wall formation.</text>
</comment>
<keyword evidence="13" id="KW-0133">Cell shape</keyword>
<evidence type="ECO:0000256" key="11">
    <source>
        <dbReference type="ARBA" id="ARBA00022840"/>
    </source>
</evidence>
<dbReference type="GO" id="GO:0008763">
    <property type="term" value="F:UDP-N-acetylmuramate-L-alanine ligase activity"/>
    <property type="evidence" value="ECO:0007669"/>
    <property type="project" value="UniProtKB-EC"/>
</dbReference>
<evidence type="ECO:0000313" key="22">
    <source>
        <dbReference type="EMBL" id="KAK3582231.1"/>
    </source>
</evidence>
<dbReference type="GO" id="GO:0071555">
    <property type="term" value="P:cell wall organization"/>
    <property type="evidence" value="ECO:0007669"/>
    <property type="project" value="UniProtKB-KW"/>
</dbReference>
<dbReference type="AlphaFoldDB" id="A0AAE0RYU1"/>
<evidence type="ECO:0000313" key="23">
    <source>
        <dbReference type="Proteomes" id="UP001195483"/>
    </source>
</evidence>
<evidence type="ECO:0000256" key="19">
    <source>
        <dbReference type="ARBA" id="ARBA00048914"/>
    </source>
</evidence>
<name>A0AAE0RYU1_9BIVA</name>
<evidence type="ECO:0000256" key="16">
    <source>
        <dbReference type="ARBA" id="ARBA00023306"/>
    </source>
</evidence>
<dbReference type="Pfam" id="PF08245">
    <property type="entry name" value="Mur_ligase_M"/>
    <property type="match status" value="1"/>
</dbReference>
<feature type="domain" description="FAD-binding PCMH-type" evidence="21">
    <location>
        <begin position="470"/>
        <end position="632"/>
    </location>
</feature>
<reference evidence="22" key="2">
    <citation type="journal article" date="2021" name="Genome Biol. Evol.">
        <title>Developing a high-quality reference genome for a parasitic bivalve with doubly uniparental inheritance (Bivalvia: Unionida).</title>
        <authorList>
            <person name="Smith C.H."/>
        </authorList>
    </citation>
    <scope>NUCLEOTIDE SEQUENCE</scope>
    <source>
        <strain evidence="22">CHS0354</strain>
        <tissue evidence="22">Mantle</tissue>
    </source>
</reference>
<comment type="pathway">
    <text evidence="4">Cell wall biogenesis; peptidoglycan biosynthesis.</text>
</comment>
<dbReference type="InterPro" id="IPR036615">
    <property type="entry name" value="Mur_ligase_C_dom_sf"/>
</dbReference>
<dbReference type="Pfam" id="PF02875">
    <property type="entry name" value="Mur_ligase_C"/>
    <property type="match status" value="1"/>
</dbReference>
<comment type="catalytic activity">
    <reaction evidence="19">
        <text>UDP-N-acetyl-alpha-D-muramate + NADP(+) = UDP-N-acetyl-3-O-(1-carboxyvinyl)-alpha-D-glucosamine + NADPH + H(+)</text>
        <dbReference type="Rhea" id="RHEA:12248"/>
        <dbReference type="ChEBI" id="CHEBI:15378"/>
        <dbReference type="ChEBI" id="CHEBI:57783"/>
        <dbReference type="ChEBI" id="CHEBI:58349"/>
        <dbReference type="ChEBI" id="CHEBI:68483"/>
        <dbReference type="ChEBI" id="CHEBI:70757"/>
        <dbReference type="EC" id="1.3.1.98"/>
    </reaction>
</comment>
<gene>
    <name evidence="22" type="ORF">CHS0354_023770</name>
</gene>
<evidence type="ECO:0000256" key="3">
    <source>
        <dbReference type="ARBA" id="ARBA00004496"/>
    </source>
</evidence>
<dbReference type="Gene3D" id="3.30.465.10">
    <property type="match status" value="1"/>
</dbReference>
<comment type="cofactor">
    <cofactor evidence="1">
        <name>FAD</name>
        <dbReference type="ChEBI" id="CHEBI:57692"/>
    </cofactor>
</comment>
<dbReference type="Proteomes" id="UP001195483">
    <property type="component" value="Unassembled WGS sequence"/>
</dbReference>
<reference evidence="22" key="3">
    <citation type="submission" date="2023-05" db="EMBL/GenBank/DDBJ databases">
        <authorList>
            <person name="Smith C.H."/>
        </authorList>
    </citation>
    <scope>NUCLEOTIDE SEQUENCE</scope>
    <source>
        <strain evidence="22">CHS0354</strain>
        <tissue evidence="22">Mantle</tissue>
    </source>
</reference>
<dbReference type="InterPro" id="IPR016166">
    <property type="entry name" value="FAD-bd_PCMH"/>
</dbReference>
<reference evidence="22" key="1">
    <citation type="journal article" date="2021" name="Genome Biol. Evol.">
        <title>A High-Quality Reference Genome for a Parasitic Bivalve with Doubly Uniparental Inheritance (Bivalvia: Unionida).</title>
        <authorList>
            <person name="Smith C.H."/>
        </authorList>
    </citation>
    <scope>NUCLEOTIDE SEQUENCE</scope>
    <source>
        <strain evidence="22">CHS0354</strain>
    </source>
</reference>
<dbReference type="InterPro" id="IPR016169">
    <property type="entry name" value="FAD-bd_PCMH_sub2"/>
</dbReference>
<keyword evidence="20" id="KW-0472">Membrane</keyword>
<dbReference type="InterPro" id="IPR005758">
    <property type="entry name" value="UDP-N-AcMur_Ala_ligase_MurC"/>
</dbReference>
<keyword evidence="12" id="KW-0521">NADP</keyword>
<protein>
    <recommendedName>
        <fullName evidence="21">FAD-binding PCMH-type domain-containing protein</fullName>
    </recommendedName>
</protein>